<evidence type="ECO:0000313" key="2">
    <source>
        <dbReference type="Proteomes" id="UP000237105"/>
    </source>
</evidence>
<organism evidence="1 2">
    <name type="scientific">Parasponia andersonii</name>
    <name type="common">Sponia andersonii</name>
    <dbReference type="NCBI Taxonomy" id="3476"/>
    <lineage>
        <taxon>Eukaryota</taxon>
        <taxon>Viridiplantae</taxon>
        <taxon>Streptophyta</taxon>
        <taxon>Embryophyta</taxon>
        <taxon>Tracheophyta</taxon>
        <taxon>Spermatophyta</taxon>
        <taxon>Magnoliopsida</taxon>
        <taxon>eudicotyledons</taxon>
        <taxon>Gunneridae</taxon>
        <taxon>Pentapetalae</taxon>
        <taxon>rosids</taxon>
        <taxon>fabids</taxon>
        <taxon>Rosales</taxon>
        <taxon>Cannabaceae</taxon>
        <taxon>Parasponia</taxon>
    </lineage>
</organism>
<dbReference type="PANTHER" id="PTHR48057">
    <property type="entry name" value="LEUCINE-RICH REPEAT SERINE/THREONINE-PROTEIN KINASE 1"/>
    <property type="match status" value="1"/>
</dbReference>
<comment type="caution">
    <text evidence="1">The sequence shown here is derived from an EMBL/GenBank/DDBJ whole genome shotgun (WGS) entry which is preliminary data.</text>
</comment>
<dbReference type="InterPro" id="IPR052595">
    <property type="entry name" value="LRRC69/RLP"/>
</dbReference>
<dbReference type="Proteomes" id="UP000237105">
    <property type="component" value="Unassembled WGS sequence"/>
</dbReference>
<dbReference type="AlphaFoldDB" id="A0A2P5C5Z7"/>
<dbReference type="SUPFAM" id="SSF52058">
    <property type="entry name" value="L domain-like"/>
    <property type="match status" value="1"/>
</dbReference>
<reference evidence="2" key="1">
    <citation type="submission" date="2016-06" db="EMBL/GenBank/DDBJ databases">
        <title>Parallel loss of symbiosis genes in relatives of nitrogen-fixing non-legume Parasponia.</title>
        <authorList>
            <person name="Van Velzen R."/>
            <person name="Holmer R."/>
            <person name="Bu F."/>
            <person name="Rutten L."/>
            <person name="Van Zeijl A."/>
            <person name="Liu W."/>
            <person name="Santuari L."/>
            <person name="Cao Q."/>
            <person name="Sharma T."/>
            <person name="Shen D."/>
            <person name="Roswanjaya Y."/>
            <person name="Wardhani T."/>
            <person name="Kalhor M.S."/>
            <person name="Jansen J."/>
            <person name="Van den Hoogen J."/>
            <person name="Gungor B."/>
            <person name="Hartog M."/>
            <person name="Hontelez J."/>
            <person name="Verver J."/>
            <person name="Yang W.-C."/>
            <person name="Schijlen E."/>
            <person name="Repin R."/>
            <person name="Schilthuizen M."/>
            <person name="Schranz E."/>
            <person name="Heidstra R."/>
            <person name="Miyata K."/>
            <person name="Fedorova E."/>
            <person name="Kohlen W."/>
            <person name="Bisseling T."/>
            <person name="Smit S."/>
            <person name="Geurts R."/>
        </authorList>
    </citation>
    <scope>NUCLEOTIDE SEQUENCE [LARGE SCALE GENOMIC DNA]</scope>
    <source>
        <strain evidence="2">cv. WU1-14</strain>
    </source>
</reference>
<dbReference type="InterPro" id="IPR032675">
    <property type="entry name" value="LRR_dom_sf"/>
</dbReference>
<dbReference type="InterPro" id="IPR001611">
    <property type="entry name" value="Leu-rich_rpt"/>
</dbReference>
<sequence>MTLQVQSLSYPALVNNQLTSTLIIRNVSSSLLTHLSLDSDNLNGQIPTSLSNLSNLRILSVRSTNLSGHCNFGIFPELNVLDLSSNCLSGTLPQCLYSSLVQLNLGGNNFHGNMPEIWQTNAI</sequence>
<dbReference type="Gene3D" id="3.80.10.10">
    <property type="entry name" value="Ribonuclease Inhibitor"/>
    <property type="match status" value="1"/>
</dbReference>
<accession>A0A2P5C5Z7</accession>
<dbReference type="Pfam" id="PF00560">
    <property type="entry name" value="LRR_1"/>
    <property type="match status" value="3"/>
</dbReference>
<keyword evidence="2" id="KW-1185">Reference proteome</keyword>
<proteinExistence type="predicted"/>
<name>A0A2P5C5Z7_PARAD</name>
<protein>
    <submittedName>
        <fullName evidence="1">LRR domain containing protein</fullName>
    </submittedName>
</protein>
<dbReference type="OrthoDB" id="259927at2759"/>
<gene>
    <name evidence="1" type="ORF">PanWU01x14_181560</name>
</gene>
<dbReference type="STRING" id="3476.A0A2P5C5Z7"/>
<dbReference type="EMBL" id="JXTB01000171">
    <property type="protein sequence ID" value="PON56463.1"/>
    <property type="molecule type" value="Genomic_DNA"/>
</dbReference>
<evidence type="ECO:0000313" key="1">
    <source>
        <dbReference type="EMBL" id="PON56463.1"/>
    </source>
</evidence>
<dbReference type="PANTHER" id="PTHR48057:SF29">
    <property type="entry name" value="OS02G0609900 PROTEIN"/>
    <property type="match status" value="1"/>
</dbReference>